<gene>
    <name evidence="1" type="ORF">DAETH_48580</name>
</gene>
<evidence type="ECO:0008006" key="3">
    <source>
        <dbReference type="Google" id="ProtNLM"/>
    </source>
</evidence>
<dbReference type="Proteomes" id="UP001064971">
    <property type="component" value="Plasmid pDAETH-4"/>
</dbReference>
<evidence type="ECO:0000313" key="2">
    <source>
        <dbReference type="Proteomes" id="UP001064971"/>
    </source>
</evidence>
<organism evidence="1 2">
    <name type="scientific">Deinococcus aetherius</name>
    <dbReference type="NCBI Taxonomy" id="200252"/>
    <lineage>
        <taxon>Bacteria</taxon>
        <taxon>Thermotogati</taxon>
        <taxon>Deinococcota</taxon>
        <taxon>Deinococci</taxon>
        <taxon>Deinococcales</taxon>
        <taxon>Deinococcaceae</taxon>
        <taxon>Deinococcus</taxon>
    </lineage>
</organism>
<accession>A0ABN6RQ55</accession>
<reference evidence="1" key="1">
    <citation type="submission" date="2022-07" db="EMBL/GenBank/DDBJ databases">
        <title>Complete Genome Sequence of the Radioresistant Bacterium Deinococcus aetherius ST0316, Isolated from the Air Dust collected in Lower Stratosphere above Japan.</title>
        <authorList>
            <person name="Satoh K."/>
            <person name="Hagiwara K."/>
            <person name="Katsumata K."/>
            <person name="Kubo A."/>
            <person name="Yokobori S."/>
            <person name="Yamagishi A."/>
            <person name="Oono Y."/>
            <person name="Narumi I."/>
        </authorList>
    </citation>
    <scope>NUCLEOTIDE SEQUENCE</scope>
    <source>
        <strain evidence="1">ST0316</strain>
        <plasmid evidence="1">pDAETH-4</plasmid>
    </source>
</reference>
<protein>
    <recommendedName>
        <fullName evidence="3">Transcriptional regulator</fullName>
    </recommendedName>
</protein>
<evidence type="ECO:0000313" key="1">
    <source>
        <dbReference type="EMBL" id="BDP44889.1"/>
    </source>
</evidence>
<dbReference type="RefSeq" id="WP_264778936.1">
    <property type="nucleotide sequence ID" value="NZ_AP026564.1"/>
</dbReference>
<proteinExistence type="predicted"/>
<keyword evidence="1" id="KW-0614">Plasmid</keyword>
<geneLocation type="plasmid" evidence="1 2">
    <name>pDAETH-4</name>
</geneLocation>
<sequence length="119" mass="12512">MTATPSAHLRAALLAAIWQEGPLPAGPLLDLGERLGAQLPEVAVHLQVLLAAGLIFRDDSPVDPLYGPALDAEEAARRLHAQLAGVQACRVCGCSNTWACEGGCWWVRPDLCSSCAEAV</sequence>
<keyword evidence="2" id="KW-1185">Reference proteome</keyword>
<name>A0ABN6RQ55_9DEIO</name>
<dbReference type="EMBL" id="AP026564">
    <property type="protein sequence ID" value="BDP44889.1"/>
    <property type="molecule type" value="Genomic_DNA"/>
</dbReference>